<keyword evidence="6 10" id="KW-0175">Coiled coil</keyword>
<organism evidence="13 14">
    <name type="scientific">Intoshia linei</name>
    <dbReference type="NCBI Taxonomy" id="1819745"/>
    <lineage>
        <taxon>Eukaryota</taxon>
        <taxon>Metazoa</taxon>
        <taxon>Spiralia</taxon>
        <taxon>Lophotrochozoa</taxon>
        <taxon>Mesozoa</taxon>
        <taxon>Orthonectida</taxon>
        <taxon>Rhopaluridae</taxon>
        <taxon>Intoshia</taxon>
    </lineage>
</organism>
<evidence type="ECO:0000256" key="6">
    <source>
        <dbReference type="ARBA" id="ARBA00023054"/>
    </source>
</evidence>
<dbReference type="EMBL" id="LWCA01000541">
    <property type="protein sequence ID" value="OAF67946.1"/>
    <property type="molecule type" value="Genomic_DNA"/>
</dbReference>
<evidence type="ECO:0000256" key="11">
    <source>
        <dbReference type="SAM" id="MobiDB-lite"/>
    </source>
</evidence>
<keyword evidence="9" id="KW-1135">Mitochondrion nucleoid</keyword>
<feature type="compositionally biased region" description="Basic and acidic residues" evidence="11">
    <location>
        <begin position="101"/>
        <end position="133"/>
    </location>
</feature>
<gene>
    <name evidence="13" type="ORF">A3Q56_04305</name>
</gene>
<dbReference type="GO" id="GO:0005524">
    <property type="term" value="F:ATP binding"/>
    <property type="evidence" value="ECO:0007669"/>
    <property type="project" value="UniProtKB-KW"/>
</dbReference>
<dbReference type="InterPro" id="IPR021911">
    <property type="entry name" value="ATAD3_N"/>
</dbReference>
<keyword evidence="3" id="KW-0547">Nucleotide-binding</keyword>
<dbReference type="Pfam" id="PF00004">
    <property type="entry name" value="AAA"/>
    <property type="match status" value="1"/>
</dbReference>
<dbReference type="GO" id="GO:0016887">
    <property type="term" value="F:ATP hydrolysis activity"/>
    <property type="evidence" value="ECO:0007669"/>
    <property type="project" value="InterPro"/>
</dbReference>
<evidence type="ECO:0000256" key="5">
    <source>
        <dbReference type="ARBA" id="ARBA00022840"/>
    </source>
</evidence>
<evidence type="ECO:0000256" key="4">
    <source>
        <dbReference type="ARBA" id="ARBA00022792"/>
    </source>
</evidence>
<dbReference type="CDD" id="cd19512">
    <property type="entry name" value="RecA-like_ATAD3-like"/>
    <property type="match status" value="1"/>
</dbReference>
<evidence type="ECO:0000313" key="13">
    <source>
        <dbReference type="EMBL" id="OAF67946.1"/>
    </source>
</evidence>
<feature type="compositionally biased region" description="Basic and acidic residues" evidence="11">
    <location>
        <begin position="140"/>
        <end position="160"/>
    </location>
</feature>
<evidence type="ECO:0000313" key="14">
    <source>
        <dbReference type="Proteomes" id="UP000078046"/>
    </source>
</evidence>
<dbReference type="AlphaFoldDB" id="A0A177B159"/>
<evidence type="ECO:0000256" key="3">
    <source>
        <dbReference type="ARBA" id="ARBA00022741"/>
    </source>
</evidence>
<reference evidence="13 14" key="1">
    <citation type="submission" date="2016-04" db="EMBL/GenBank/DDBJ databases">
        <title>The genome of Intoshia linei affirms orthonectids as highly simplified spiralians.</title>
        <authorList>
            <person name="Mikhailov K.V."/>
            <person name="Slusarev G.S."/>
            <person name="Nikitin M.A."/>
            <person name="Logacheva M.D."/>
            <person name="Penin A."/>
            <person name="Aleoshin V."/>
            <person name="Panchin Y.V."/>
        </authorList>
    </citation>
    <scope>NUCLEOTIDE SEQUENCE [LARGE SCALE GENOMIC DNA]</scope>
    <source>
        <strain evidence="13">Intl2013</strain>
        <tissue evidence="13">Whole animal</tissue>
    </source>
</reference>
<dbReference type="InterPro" id="IPR003959">
    <property type="entry name" value="ATPase_AAA_core"/>
</dbReference>
<dbReference type="Pfam" id="PF12037">
    <property type="entry name" value="ATAD3_N"/>
    <property type="match status" value="1"/>
</dbReference>
<comment type="caution">
    <text evidence="13">The sequence shown here is derived from an EMBL/GenBank/DDBJ whole genome shotgun (WGS) entry which is preliminary data.</text>
</comment>
<dbReference type="GO" id="GO:0005743">
    <property type="term" value="C:mitochondrial inner membrane"/>
    <property type="evidence" value="ECO:0007669"/>
    <property type="project" value="UniProtKB-SubCell"/>
</dbReference>
<dbReference type="GO" id="GO:0042645">
    <property type="term" value="C:mitochondrial nucleoid"/>
    <property type="evidence" value="ECO:0007669"/>
    <property type="project" value="UniProtKB-SubCell"/>
</dbReference>
<keyword evidence="7" id="KW-0496">Mitochondrion</keyword>
<dbReference type="SUPFAM" id="SSF52540">
    <property type="entry name" value="P-loop containing nucleoside triphosphate hydrolases"/>
    <property type="match status" value="1"/>
</dbReference>
<dbReference type="PANTHER" id="PTHR23075">
    <property type="entry name" value="PUTATIVE ATP-ASE"/>
    <property type="match status" value="1"/>
</dbReference>
<dbReference type="PANTHER" id="PTHR23075:SF0">
    <property type="entry name" value="ATPASE FAMILY AAA DOMAIN-CONTAINING PROTEIN 3"/>
    <property type="match status" value="1"/>
</dbReference>
<feature type="domain" description="AAA+ ATPase" evidence="12">
    <location>
        <begin position="334"/>
        <end position="489"/>
    </location>
</feature>
<dbReference type="InterPro" id="IPR003593">
    <property type="entry name" value="AAA+_ATPase"/>
</dbReference>
<dbReference type="GO" id="GO:0008270">
    <property type="term" value="F:zinc ion binding"/>
    <property type="evidence" value="ECO:0007669"/>
    <property type="project" value="TreeGrafter"/>
</dbReference>
<keyword evidence="5" id="KW-0067">ATP-binding</keyword>
<comment type="subcellular location">
    <subcellularLocation>
        <location evidence="1">Mitochondrion inner membrane</location>
    </subcellularLocation>
    <subcellularLocation>
        <location evidence="2">Mitochondrion matrix</location>
        <location evidence="2">Mitochondrion nucleoid</location>
    </subcellularLocation>
</comment>
<dbReference type="GO" id="GO:0007005">
    <property type="term" value="P:mitochondrion organization"/>
    <property type="evidence" value="ECO:0007669"/>
    <property type="project" value="TreeGrafter"/>
</dbReference>
<keyword evidence="8" id="KW-0472">Membrane</keyword>
<dbReference type="FunFam" id="3.40.50.300:FF:000470">
    <property type="entry name" value="ATPase family, AAA domain containing 3A"/>
    <property type="match status" value="1"/>
</dbReference>
<feature type="region of interest" description="Disordered" evidence="11">
    <location>
        <begin position="101"/>
        <end position="160"/>
    </location>
</feature>
<accession>A0A177B159</accession>
<evidence type="ECO:0000256" key="1">
    <source>
        <dbReference type="ARBA" id="ARBA00004273"/>
    </source>
</evidence>
<evidence type="ECO:0000256" key="9">
    <source>
        <dbReference type="ARBA" id="ARBA00023271"/>
    </source>
</evidence>
<keyword evidence="14" id="KW-1185">Reference proteome</keyword>
<keyword evidence="4" id="KW-0999">Mitochondrion inner membrane</keyword>
<proteinExistence type="predicted"/>
<dbReference type="InterPro" id="IPR027417">
    <property type="entry name" value="P-loop_NTPase"/>
</dbReference>
<dbReference type="SMART" id="SM00382">
    <property type="entry name" value="AAA"/>
    <property type="match status" value="1"/>
</dbReference>
<feature type="region of interest" description="Disordered" evidence="11">
    <location>
        <begin position="1"/>
        <end position="39"/>
    </location>
</feature>
<evidence type="ECO:0000259" key="12">
    <source>
        <dbReference type="SMART" id="SM00382"/>
    </source>
</evidence>
<protein>
    <submittedName>
        <fullName evidence="13">ATPase family AAA domain-containing protein 3</fullName>
    </submittedName>
</protein>
<feature type="compositionally biased region" description="Polar residues" evidence="11">
    <location>
        <begin position="23"/>
        <end position="35"/>
    </location>
</feature>
<name>A0A177B159_9BILA</name>
<dbReference type="OrthoDB" id="199596at2759"/>
<feature type="coiled-coil region" evidence="10">
    <location>
        <begin position="69"/>
        <end position="96"/>
    </location>
</feature>
<evidence type="ECO:0000256" key="10">
    <source>
        <dbReference type="SAM" id="Coils"/>
    </source>
</evidence>
<dbReference type="Proteomes" id="UP000078046">
    <property type="component" value="Unassembled WGS sequence"/>
</dbReference>
<evidence type="ECO:0000256" key="2">
    <source>
        <dbReference type="ARBA" id="ARBA00004436"/>
    </source>
</evidence>
<evidence type="ECO:0000256" key="7">
    <source>
        <dbReference type="ARBA" id="ARBA00023128"/>
    </source>
</evidence>
<sequence>MSWLFGSSRDNIMGSNPKGEGQTVESNQKSNNYDSTRFKFDSDALERAAKSAKELEKSPHANKAFELIKAQEKTKQKELEAKAADYQLQFEKYKIDSSRIAEEERRKSFGEETKQKQVRLDYQDRLSRKRYDDQLSQQKRMNEENLRRQEESVKKQESIRRQSIEHEAELRLKNDLKRIEAEVRGRGQIERENKDITMETIRLKAVEKRKTILDSITTAGGMIGAGANALIRDWDKLSATALGISLMALGIYSAKHGTSVIARKIENRIGKPSLIRQTSRISIVDLVKSPLKSFQKLISKDIDPLSGVIISPKIEERLRDIAISTRNTQLNRGWYRNILFYGPPGVGKTLFAKKLSTHSGMDYAIITGGDVAPMGREGVTAIHKLFDWAQTSRKGLLLFVDEADAFFRKRSQGSISEDLRASLNAFLYRTGEQSSKIMLCFASNEPEQFDWAINDRIDEMIKFTLPGVIERERIIRMYFDKYILTPSIKKKSILKMKNRLKIDNFDFGNVCKIVAEKTKTFSGRELSKLVIGWQASAYSSETGILTEKIIYSRMNEAILVKKFKMLNNEAVIKTV</sequence>
<evidence type="ECO:0000256" key="8">
    <source>
        <dbReference type="ARBA" id="ARBA00023136"/>
    </source>
</evidence>
<dbReference type="Gene3D" id="3.40.50.300">
    <property type="entry name" value="P-loop containing nucleotide triphosphate hydrolases"/>
    <property type="match status" value="1"/>
</dbReference>